<evidence type="ECO:0000259" key="6">
    <source>
        <dbReference type="PROSITE" id="PS50850"/>
    </source>
</evidence>
<feature type="transmembrane region" description="Helical" evidence="5">
    <location>
        <begin position="330"/>
        <end position="351"/>
    </location>
</feature>
<organism evidence="7 8">
    <name type="scientific">Halobacteriovorax marinus</name>
    <dbReference type="NCBI Taxonomy" id="97084"/>
    <lineage>
        <taxon>Bacteria</taxon>
        <taxon>Pseudomonadati</taxon>
        <taxon>Bdellovibrionota</taxon>
        <taxon>Bacteriovoracia</taxon>
        <taxon>Bacteriovoracales</taxon>
        <taxon>Halobacteriovoraceae</taxon>
        <taxon>Halobacteriovorax</taxon>
    </lineage>
</organism>
<feature type="transmembrane region" description="Helical" evidence="5">
    <location>
        <begin position="176"/>
        <end position="200"/>
    </location>
</feature>
<feature type="domain" description="Major facilitator superfamily (MFS) profile" evidence="6">
    <location>
        <begin position="1"/>
        <end position="354"/>
    </location>
</feature>
<dbReference type="PROSITE" id="PS50850">
    <property type="entry name" value="MFS"/>
    <property type="match status" value="1"/>
</dbReference>
<dbReference type="InterPro" id="IPR011701">
    <property type="entry name" value="MFS"/>
</dbReference>
<accession>A0A1Y5F7H3</accession>
<feature type="transmembrane region" description="Helical" evidence="5">
    <location>
        <begin position="33"/>
        <end position="52"/>
    </location>
</feature>
<dbReference type="Proteomes" id="UP000196531">
    <property type="component" value="Unassembled WGS sequence"/>
</dbReference>
<dbReference type="InterPro" id="IPR036259">
    <property type="entry name" value="MFS_trans_sf"/>
</dbReference>
<dbReference type="GO" id="GO:0022857">
    <property type="term" value="F:transmembrane transporter activity"/>
    <property type="evidence" value="ECO:0007669"/>
    <property type="project" value="InterPro"/>
</dbReference>
<feature type="transmembrane region" description="Helical" evidence="5">
    <location>
        <begin position="58"/>
        <end position="84"/>
    </location>
</feature>
<dbReference type="EMBL" id="MAAO01000006">
    <property type="protein sequence ID" value="OUR96866.1"/>
    <property type="molecule type" value="Genomic_DNA"/>
</dbReference>
<feature type="transmembrane region" description="Helical" evidence="5">
    <location>
        <begin position="212"/>
        <end position="231"/>
    </location>
</feature>
<name>A0A1Y5F7H3_9BACT</name>
<dbReference type="Gene3D" id="1.20.1250.20">
    <property type="entry name" value="MFS general substrate transporter like domains"/>
    <property type="match status" value="1"/>
</dbReference>
<dbReference type="GO" id="GO:0016020">
    <property type="term" value="C:membrane"/>
    <property type="evidence" value="ECO:0007669"/>
    <property type="project" value="UniProtKB-SubCell"/>
</dbReference>
<evidence type="ECO:0000256" key="3">
    <source>
        <dbReference type="ARBA" id="ARBA00022989"/>
    </source>
</evidence>
<keyword evidence="2 5" id="KW-0812">Transmembrane</keyword>
<keyword evidence="3 5" id="KW-1133">Transmembrane helix</keyword>
<evidence type="ECO:0000256" key="2">
    <source>
        <dbReference type="ARBA" id="ARBA00022692"/>
    </source>
</evidence>
<reference evidence="8" key="1">
    <citation type="journal article" date="2017" name="Proc. Natl. Acad. Sci. U.S.A.">
        <title>Simulation of Deepwater Horizon oil plume reveals substrate specialization within a complex community of hydrocarbon-degraders.</title>
        <authorList>
            <person name="Hu P."/>
            <person name="Dubinsky E.A."/>
            <person name="Probst A.J."/>
            <person name="Wang J."/>
            <person name="Sieber C.M.K."/>
            <person name="Tom L.M."/>
            <person name="Gardinali P."/>
            <person name="Banfield J.F."/>
            <person name="Atlas R.M."/>
            <person name="Andersen G.L."/>
        </authorList>
    </citation>
    <scope>NUCLEOTIDE SEQUENCE [LARGE SCALE GENOMIC DNA]</scope>
</reference>
<protein>
    <recommendedName>
        <fullName evidence="6">Major facilitator superfamily (MFS) profile domain-containing protein</fullName>
    </recommendedName>
</protein>
<dbReference type="AlphaFoldDB" id="A0A1Y5F7H3"/>
<dbReference type="InterPro" id="IPR005829">
    <property type="entry name" value="Sugar_transporter_CS"/>
</dbReference>
<feature type="transmembrane region" description="Helical" evidence="5">
    <location>
        <begin position="6"/>
        <end position="26"/>
    </location>
</feature>
<feature type="transmembrane region" description="Helical" evidence="5">
    <location>
        <begin position="304"/>
        <end position="324"/>
    </location>
</feature>
<evidence type="ECO:0000313" key="8">
    <source>
        <dbReference type="Proteomes" id="UP000196531"/>
    </source>
</evidence>
<dbReference type="PANTHER" id="PTHR23530:SF1">
    <property type="entry name" value="PERMEASE, MAJOR FACILITATOR SUPERFAMILY-RELATED"/>
    <property type="match status" value="1"/>
</dbReference>
<dbReference type="PROSITE" id="PS00216">
    <property type="entry name" value="SUGAR_TRANSPORT_1"/>
    <property type="match status" value="1"/>
</dbReference>
<evidence type="ECO:0000256" key="4">
    <source>
        <dbReference type="ARBA" id="ARBA00023136"/>
    </source>
</evidence>
<gene>
    <name evidence="7" type="ORF">A9Q84_11050</name>
</gene>
<evidence type="ECO:0000256" key="1">
    <source>
        <dbReference type="ARBA" id="ARBA00004141"/>
    </source>
</evidence>
<proteinExistence type="predicted"/>
<sequence length="359" mass="40564">MQEVFELQAIFSFFVLIFELPSGYLADLIGRRNTLISASFIHAIGFSLLPLTNDFYSLIFVQILLGIGVSLFSGTDISIIYDSLHAMKNEVYKDNEATLIGKKIFYSQTSEAVAAIVGGFLVVYSLNTPAYFQAVFCWLPFFVAWTIKEPPRELLSSKKHKENWIHIIKSLFKQGAFLNLIILNTIFYSAVTLVAVWAFQDYWRLQGIEYKYFGYLWFSTNIVVAIVAKFAHRFEIRFGSTVALVTIGLLPIIGFFGMGFFGGVVGVFFCFAFQFCRGLSQVILKDALNKRVGGEMRATANSIVGLGMRIVFIIFGPILGWFIDNKGYEAGFNFFAVLLCVVFVLFLIPLLKLKNEFRT</sequence>
<dbReference type="PANTHER" id="PTHR23530">
    <property type="entry name" value="TRANSPORT PROTEIN-RELATED"/>
    <property type="match status" value="1"/>
</dbReference>
<evidence type="ECO:0000313" key="7">
    <source>
        <dbReference type="EMBL" id="OUR96866.1"/>
    </source>
</evidence>
<dbReference type="SUPFAM" id="SSF103473">
    <property type="entry name" value="MFS general substrate transporter"/>
    <property type="match status" value="1"/>
</dbReference>
<comment type="caution">
    <text evidence="7">The sequence shown here is derived from an EMBL/GenBank/DDBJ whole genome shotgun (WGS) entry which is preliminary data.</text>
</comment>
<feature type="transmembrane region" description="Helical" evidence="5">
    <location>
        <begin position="104"/>
        <end position="124"/>
    </location>
</feature>
<dbReference type="InterPro" id="IPR053160">
    <property type="entry name" value="MFS_DHA3_Transporter"/>
</dbReference>
<dbReference type="InterPro" id="IPR020846">
    <property type="entry name" value="MFS_dom"/>
</dbReference>
<evidence type="ECO:0000256" key="5">
    <source>
        <dbReference type="SAM" id="Phobius"/>
    </source>
</evidence>
<comment type="subcellular location">
    <subcellularLocation>
        <location evidence="1">Membrane</location>
        <topology evidence="1">Multi-pass membrane protein</topology>
    </subcellularLocation>
</comment>
<dbReference type="Pfam" id="PF07690">
    <property type="entry name" value="MFS_1"/>
    <property type="match status" value="1"/>
</dbReference>
<keyword evidence="4 5" id="KW-0472">Membrane</keyword>